<feature type="compositionally biased region" description="Basic residues" evidence="1">
    <location>
        <begin position="1652"/>
        <end position="1666"/>
    </location>
</feature>
<feature type="compositionally biased region" description="Low complexity" evidence="1">
    <location>
        <begin position="491"/>
        <end position="501"/>
    </location>
</feature>
<sequence length="1715" mass="186781">MARTKKSTKSKDMFDPYVEADVPDIMPFPDLARVATTKGDETCVPKLNKYQRSWILDVGIRDIDLPSLSGPTSSTKVYDQVKEAAFAAKAFQHQVQPQDKEEEGRLPGLATAWKQKEREKLRKRKPAAIPDSDDSSDEDDEDEAAREGLLRGYKKSGWRVAIQRVISNKRTAETNKLKANKKNSKATDTVDPKAEATAMVKLLGLASYTGRDKFAEDRHDEIHEFSKTLSGDSNAGGKFRKAEALLWDKEDKAVWEAAAALDEDVDWTERQKLVPSGFKHMVNKLHTSGKFRPFLATMLMAWLSDDGKVHFEAEAIPSDIRVHTSFEKQYAQVIQASINGMYTWAEKPLKDYAASREGSAKAPQPVFPLTTDTIDDVSHRALVQTVTTYLEDSYEATFGSRDIPWALVAPTPDEYYDAATLAAKFPAGLSAMGLADLTRAEWDSLALALASVTGVGSSGFFRKAARAASPPPRSPTPQRRASPPPHHLTPQRRASPPARAASPPPRSPTPQRRASPPPHHLTPQRRASPPVEPPAPDRRASLPAEPPTPPVNQDHASPSVNPATPQRPGSPPASPPPADPLTPPRPTPPPPPPPIHQRPESEPPSVRSVPAVTKPRGKKRKAENQLERDDTASEEPAVRRTSRARKTPQEGEALRKEKAKATAGKVKPSWEYVEKSPVKAPQKKAKRPNLSATDLSSLAPNFFENIAGLGGSQVDPSNSLRMPSLEMPAWSFMPRGGFTTEEQEEMNADPDAMEEDGEDQLPDESPFHRDPREERRRPLDPNQPPSDPYIRYPPPAEYGQIAGGYPRREASPPENPPPTRLRSTINASARAVGNKKAQAMHQRREQREQRIPSFVPLSVPPPPPPPPQRQSTPPPRIHMGRAMSQEPRAEPVAQARADATPKTKRRAPSADPHAGRSMQSRLQGLPRFDFVPMQFRAVQEPPPPSLDRIDREAVRPPPPPPVQKEGRVPMPPPPHSGYYQEVVLPPPPRGYAPPRPPSPPSSPSPPSRSVPSRLPQVPEHPESLFDDDDTFNTDAGGPSARDVGGRPSRPQATSMAGFVREVRILAEEYSAQSGLAVERYLTAVARAMDKGSRGGNGWNAYQGFARSGRHAVVEYQRIAPAFDPDTEDLPRFSAMELSGMYRKFQEAYPDGEAEAILEKYSEVAMLEQDETLAGRQRQFERTCAGLRASINAASEKAFEAILFICGSHVHEDSELAHVIASPALETAFAESFKHGTSGEQLTNSDLLGIAKICALVEMSELMGPGVSIPDALLNMLGSSSSAKLSGKAAKASAKASATASGMAAKAATAATAAKAMSPDHVGPSLPIASTSTVAPVHRALSPGSRAPKIVASTDNINAIRDRFCSMSQACLGYDLFRDKGSRNGNFLWIPLGATLASKNLRLLGFPTSARLPGEIYSDKASGAWRAHDLTCFNVALLEHESSSGWGLRLEEHEYKEGDLVIIGHDYTVDTPDDREAAGLHWKTSRGKQIHCQDALGNVWSASVDVRRAGDAALLKRLILPRKQKGKAKGKAEDDDDEDGDGDEEVPVDVDAEPLSATTKGKAKQVPRPVPRPIAKPAAKPVATKATKATGGGRRTPADESSDELVDDGPEGEEEEDEDIAAPEKPVPRPAAKPAAKATRATKATKASSKAVKVSKGKRPTAVKRKAPSSESDNEFFDDDELEEEERQSPPPAKKLRSAGRWWQIVEDPRGERECR</sequence>
<feature type="compositionally biased region" description="Basic and acidic residues" evidence="1">
    <location>
        <begin position="1706"/>
        <end position="1715"/>
    </location>
</feature>
<dbReference type="Proteomes" id="UP001222325">
    <property type="component" value="Unassembled WGS sequence"/>
</dbReference>
<gene>
    <name evidence="2" type="ORF">B0H15DRAFT_958701</name>
</gene>
<feature type="compositionally biased region" description="Pro residues" evidence="1">
    <location>
        <begin position="781"/>
        <end position="796"/>
    </location>
</feature>
<feature type="compositionally biased region" description="Pro residues" evidence="1">
    <location>
        <begin position="858"/>
        <end position="876"/>
    </location>
</feature>
<keyword evidence="3" id="KW-1185">Reference proteome</keyword>
<feature type="region of interest" description="Disordered" evidence="1">
    <location>
        <begin position="92"/>
        <end position="145"/>
    </location>
</feature>
<accession>A0AAD6TQE7</accession>
<comment type="caution">
    <text evidence="2">The sequence shown here is derived from an EMBL/GenBank/DDBJ whole genome shotgun (WGS) entry which is preliminary data.</text>
</comment>
<feature type="compositionally biased region" description="Acidic residues" evidence="1">
    <location>
        <begin position="1599"/>
        <end position="1620"/>
    </location>
</feature>
<dbReference type="PANTHER" id="PTHR24216">
    <property type="entry name" value="PAXILLIN-RELATED"/>
    <property type="match status" value="1"/>
</dbReference>
<feature type="region of interest" description="Disordered" evidence="1">
    <location>
        <begin position="731"/>
        <end position="1054"/>
    </location>
</feature>
<feature type="compositionally biased region" description="Pro residues" evidence="1">
    <location>
        <begin position="568"/>
        <end position="596"/>
    </location>
</feature>
<evidence type="ECO:0000256" key="1">
    <source>
        <dbReference type="SAM" id="MobiDB-lite"/>
    </source>
</evidence>
<dbReference type="PANTHER" id="PTHR24216:SF65">
    <property type="entry name" value="PAXILLIN-LIKE PROTEIN 1"/>
    <property type="match status" value="1"/>
</dbReference>
<reference evidence="2" key="1">
    <citation type="submission" date="2023-03" db="EMBL/GenBank/DDBJ databases">
        <title>Massive genome expansion in bonnet fungi (Mycena s.s.) driven by repeated elements and novel gene families across ecological guilds.</title>
        <authorList>
            <consortium name="Lawrence Berkeley National Laboratory"/>
            <person name="Harder C.B."/>
            <person name="Miyauchi S."/>
            <person name="Viragh M."/>
            <person name="Kuo A."/>
            <person name="Thoen E."/>
            <person name="Andreopoulos B."/>
            <person name="Lu D."/>
            <person name="Skrede I."/>
            <person name="Drula E."/>
            <person name="Henrissat B."/>
            <person name="Morin E."/>
            <person name="Kohler A."/>
            <person name="Barry K."/>
            <person name="LaButti K."/>
            <person name="Morin E."/>
            <person name="Salamov A."/>
            <person name="Lipzen A."/>
            <person name="Mereny Z."/>
            <person name="Hegedus B."/>
            <person name="Baldrian P."/>
            <person name="Stursova M."/>
            <person name="Weitz H."/>
            <person name="Taylor A."/>
            <person name="Grigoriev I.V."/>
            <person name="Nagy L.G."/>
            <person name="Martin F."/>
            <person name="Kauserud H."/>
        </authorList>
    </citation>
    <scope>NUCLEOTIDE SEQUENCE</scope>
    <source>
        <strain evidence="2">CBHHK173m</strain>
    </source>
</reference>
<feature type="region of interest" description="Disordered" evidence="1">
    <location>
        <begin position="1523"/>
        <end position="1715"/>
    </location>
</feature>
<feature type="compositionally biased region" description="Acidic residues" evidence="1">
    <location>
        <begin position="741"/>
        <end position="762"/>
    </location>
</feature>
<dbReference type="EMBL" id="JARJCN010000205">
    <property type="protein sequence ID" value="KAJ7063762.1"/>
    <property type="molecule type" value="Genomic_DNA"/>
</dbReference>
<feature type="compositionally biased region" description="Acidic residues" evidence="1">
    <location>
        <begin position="1532"/>
        <end position="1551"/>
    </location>
</feature>
<feature type="compositionally biased region" description="Low complexity" evidence="1">
    <location>
        <begin position="1629"/>
        <end position="1651"/>
    </location>
</feature>
<organism evidence="2 3">
    <name type="scientific">Mycena belliarum</name>
    <dbReference type="NCBI Taxonomy" id="1033014"/>
    <lineage>
        <taxon>Eukaryota</taxon>
        <taxon>Fungi</taxon>
        <taxon>Dikarya</taxon>
        <taxon>Basidiomycota</taxon>
        <taxon>Agaricomycotina</taxon>
        <taxon>Agaricomycetes</taxon>
        <taxon>Agaricomycetidae</taxon>
        <taxon>Agaricales</taxon>
        <taxon>Marasmiineae</taxon>
        <taxon>Mycenaceae</taxon>
        <taxon>Mycena</taxon>
    </lineage>
</organism>
<feature type="region of interest" description="Disordered" evidence="1">
    <location>
        <begin position="463"/>
        <end position="693"/>
    </location>
</feature>
<evidence type="ECO:0000313" key="3">
    <source>
        <dbReference type="Proteomes" id="UP001222325"/>
    </source>
</evidence>
<feature type="compositionally biased region" description="Basic and acidic residues" evidence="1">
    <location>
        <begin position="622"/>
        <end position="631"/>
    </location>
</feature>
<feature type="compositionally biased region" description="Basic and acidic residues" evidence="1">
    <location>
        <begin position="647"/>
        <end position="660"/>
    </location>
</feature>
<feature type="compositionally biased region" description="Acidic residues" evidence="1">
    <location>
        <begin position="1671"/>
        <end position="1685"/>
    </location>
</feature>
<feature type="compositionally biased region" description="Low complexity" evidence="1">
    <location>
        <begin position="1574"/>
        <end position="1588"/>
    </location>
</feature>
<feature type="compositionally biased region" description="Pro residues" evidence="1">
    <location>
        <begin position="984"/>
        <end position="1008"/>
    </location>
</feature>
<name>A0AAD6TQE7_9AGAR</name>
<feature type="compositionally biased region" description="Basic and acidic residues" evidence="1">
    <location>
        <begin position="765"/>
        <end position="779"/>
    </location>
</feature>
<feature type="compositionally biased region" description="Acidic residues" evidence="1">
    <location>
        <begin position="131"/>
        <end position="144"/>
    </location>
</feature>
<evidence type="ECO:0000313" key="2">
    <source>
        <dbReference type="EMBL" id="KAJ7063762.1"/>
    </source>
</evidence>
<protein>
    <submittedName>
        <fullName evidence="2">Uncharacterized protein</fullName>
    </submittedName>
</protein>
<proteinExistence type="predicted"/>
<feature type="compositionally biased region" description="Polar residues" evidence="1">
    <location>
        <begin position="554"/>
        <end position="563"/>
    </location>
</feature>